<dbReference type="Pfam" id="PF07287">
    <property type="entry name" value="AtuA"/>
    <property type="match status" value="1"/>
</dbReference>
<reference evidence="3 4" key="1">
    <citation type="submission" date="2019-06" db="EMBL/GenBank/DDBJ databases">
        <authorList>
            <person name="Broberg M."/>
        </authorList>
    </citation>
    <scope>NUCLEOTIDE SEQUENCE [LARGE SCALE GENOMIC DNA]</scope>
</reference>
<dbReference type="InterPro" id="IPR056362">
    <property type="entry name" value="AtuA-like_ferredoxin_dom"/>
</dbReference>
<feature type="domain" description="AtuA-like ferredoxin-fold" evidence="2">
    <location>
        <begin position="517"/>
        <end position="614"/>
    </location>
</feature>
<protein>
    <recommendedName>
        <fullName evidence="5">Terpene utilization protein AtuA</fullName>
    </recommendedName>
</protein>
<evidence type="ECO:0000313" key="4">
    <source>
        <dbReference type="Proteomes" id="UP000766486"/>
    </source>
</evidence>
<evidence type="ECO:0000259" key="1">
    <source>
        <dbReference type="Pfam" id="PF07287"/>
    </source>
</evidence>
<organism evidence="3 4">
    <name type="scientific">Bionectria ochroleuca</name>
    <name type="common">Gliocladium roseum</name>
    <dbReference type="NCBI Taxonomy" id="29856"/>
    <lineage>
        <taxon>Eukaryota</taxon>
        <taxon>Fungi</taxon>
        <taxon>Dikarya</taxon>
        <taxon>Ascomycota</taxon>
        <taxon>Pezizomycotina</taxon>
        <taxon>Sordariomycetes</taxon>
        <taxon>Hypocreomycetidae</taxon>
        <taxon>Hypocreales</taxon>
        <taxon>Bionectriaceae</taxon>
        <taxon>Clonostachys</taxon>
    </lineage>
</organism>
<dbReference type="PANTHER" id="PTHR47708">
    <property type="match status" value="1"/>
</dbReference>
<dbReference type="EMBL" id="CABFNS010000851">
    <property type="protein sequence ID" value="VUC32637.1"/>
    <property type="molecule type" value="Genomic_DNA"/>
</dbReference>
<evidence type="ECO:0008006" key="5">
    <source>
        <dbReference type="Google" id="ProtNLM"/>
    </source>
</evidence>
<evidence type="ECO:0000259" key="2">
    <source>
        <dbReference type="Pfam" id="PF23544"/>
    </source>
</evidence>
<accession>A0ABY6UN63</accession>
<name>A0ABY6UN63_BIOOC</name>
<dbReference type="InterPro" id="IPR010839">
    <property type="entry name" value="AtuA_N"/>
</dbReference>
<dbReference type="Pfam" id="PF23544">
    <property type="entry name" value="AtuA_ferredoxin"/>
    <property type="match status" value="1"/>
</dbReference>
<comment type="caution">
    <text evidence="3">The sequence shown here is derived from an EMBL/GenBank/DDBJ whole genome shotgun (WGS) entry which is preliminary data.</text>
</comment>
<proteinExistence type="predicted"/>
<dbReference type="PANTHER" id="PTHR47708:SF2">
    <property type="entry name" value="SI:CH73-132F6.5"/>
    <property type="match status" value="1"/>
</dbReference>
<dbReference type="Proteomes" id="UP000766486">
    <property type="component" value="Unassembled WGS sequence"/>
</dbReference>
<feature type="domain" description="Acyclic terpene utilisation N-terminal" evidence="1">
    <location>
        <begin position="4"/>
        <end position="474"/>
    </location>
</feature>
<evidence type="ECO:0000313" key="3">
    <source>
        <dbReference type="EMBL" id="VUC32637.1"/>
    </source>
</evidence>
<keyword evidence="4" id="KW-1185">Reference proteome</keyword>
<sequence length="630" mass="67532">MKQVKIGCYSAFWGDSASAVKQFLENEEPKLDYLVADYLAELTMGLLARSVAASKKGYISEFLDLVLAPYLDLILKKGVKIVTNAGGLDPVGLKQAIDEHVKSRGLDSRIEVAAVYGDNILSDFSKLAEQDAFTQFDPLSGASSSPEAGLDRADDLLSLNAYIGAEPITEALKQGATIVVTGRCVDSALVLGPLAFEYGWEYEMTQTNLDHLASASLAGHVIECGAQATGGNFTDWRLSAFSSHGGWSNMGYPILTFNEDDTFSITKPEKTGGVVSRASVIEQMLYEVLDPENYVLPDVVVDMSRVQVSEIKPGHVLVRGAKGKPPSPWLKCTAVQQRGHRIAVDFLVCGEEAEDKARCLGAALIERTNTIAAQQLPGTINPIGSSDSAIALIGNESSLGSAASQEKRREVVLRVSARHSNRKVLDILSKEAASFLTNSCPGVCLLTSGRARSSPNFVASSILVKRSKVIPQVRTDTGSTIAVTLRTEGCQLIEAAKTRIQASSQPKALPRNGRKLVRLHQLAIARSGDKGDSANIAIIARDPNHYQHLVEQLSPELVFAQFSHFIAPGGQVTRFEVPGVSALNFVLTRSLGGGGLSSLRLDRQAKTYGQLLLAGTTLEAPPASRIMSNL</sequence>
<gene>
    <name evidence="3" type="ORF">CLO192961_LOCUS328882</name>
</gene>